<keyword evidence="10" id="KW-1185">Reference proteome</keyword>
<evidence type="ECO:0000256" key="2">
    <source>
        <dbReference type="ARBA" id="ARBA00022989"/>
    </source>
</evidence>
<dbReference type="Gene3D" id="1.10.287.950">
    <property type="entry name" value="Methyl-accepting chemotaxis protein"/>
    <property type="match status" value="1"/>
</dbReference>
<name>A0ABV3P326_9ACTN</name>
<dbReference type="SMART" id="SM00283">
    <property type="entry name" value="MA"/>
    <property type="match status" value="1"/>
</dbReference>
<gene>
    <name evidence="9" type="ORF">AB1207_04625</name>
</gene>
<dbReference type="PRINTS" id="PR00260">
    <property type="entry name" value="CHEMTRNSDUCR"/>
</dbReference>
<dbReference type="SUPFAM" id="SSF58104">
    <property type="entry name" value="Methyl-accepting chemotaxis protein (MCP) signaling domain"/>
    <property type="match status" value="1"/>
</dbReference>
<proteinExistence type="inferred from homology"/>
<dbReference type="PROSITE" id="PS50111">
    <property type="entry name" value="CHEMOTAXIS_TRANSDUC_2"/>
    <property type="match status" value="1"/>
</dbReference>
<evidence type="ECO:0000259" key="7">
    <source>
        <dbReference type="PROSITE" id="PS50111"/>
    </source>
</evidence>
<dbReference type="CDD" id="cd06225">
    <property type="entry name" value="HAMP"/>
    <property type="match status" value="1"/>
</dbReference>
<dbReference type="Pfam" id="PF00015">
    <property type="entry name" value="MCPsignal"/>
    <property type="match status" value="1"/>
</dbReference>
<organism evidence="9 10">
    <name type="scientific">Kineococcus endophyticus</name>
    <dbReference type="NCBI Taxonomy" id="1181883"/>
    <lineage>
        <taxon>Bacteria</taxon>
        <taxon>Bacillati</taxon>
        <taxon>Actinomycetota</taxon>
        <taxon>Actinomycetes</taxon>
        <taxon>Kineosporiales</taxon>
        <taxon>Kineosporiaceae</taxon>
        <taxon>Kineococcus</taxon>
    </lineage>
</organism>
<dbReference type="PROSITE" id="PS50885">
    <property type="entry name" value="HAMP"/>
    <property type="match status" value="1"/>
</dbReference>
<dbReference type="InterPro" id="IPR003660">
    <property type="entry name" value="HAMP_dom"/>
</dbReference>
<keyword evidence="2 6" id="KW-1133">Transmembrane helix</keyword>
<keyword evidence="1 6" id="KW-0812">Transmembrane</keyword>
<evidence type="ECO:0000256" key="3">
    <source>
        <dbReference type="ARBA" id="ARBA00023224"/>
    </source>
</evidence>
<dbReference type="InterPro" id="IPR004090">
    <property type="entry name" value="Chemotax_Me-accpt_rcpt"/>
</dbReference>
<feature type="transmembrane region" description="Helical" evidence="6">
    <location>
        <begin position="184"/>
        <end position="206"/>
    </location>
</feature>
<dbReference type="PANTHER" id="PTHR32089:SF112">
    <property type="entry name" value="LYSOZYME-LIKE PROTEIN-RELATED"/>
    <property type="match status" value="1"/>
</dbReference>
<evidence type="ECO:0000259" key="8">
    <source>
        <dbReference type="PROSITE" id="PS50885"/>
    </source>
</evidence>
<feature type="domain" description="HAMP" evidence="8">
    <location>
        <begin position="208"/>
        <end position="260"/>
    </location>
</feature>
<dbReference type="InterPro" id="IPR004089">
    <property type="entry name" value="MCPsignal_dom"/>
</dbReference>
<keyword evidence="3 5" id="KW-0807">Transducer</keyword>
<evidence type="ECO:0000256" key="6">
    <source>
        <dbReference type="SAM" id="Phobius"/>
    </source>
</evidence>
<dbReference type="InterPro" id="IPR024478">
    <property type="entry name" value="HlyB_4HB_MCP"/>
</dbReference>
<dbReference type="Pfam" id="PF12729">
    <property type="entry name" value="4HB_MCP_1"/>
    <property type="match status" value="1"/>
</dbReference>
<dbReference type="PANTHER" id="PTHR32089">
    <property type="entry name" value="METHYL-ACCEPTING CHEMOTAXIS PROTEIN MCPB"/>
    <property type="match status" value="1"/>
</dbReference>
<protein>
    <submittedName>
        <fullName evidence="9">Methyl-accepting chemotaxis protein</fullName>
    </submittedName>
</protein>
<feature type="domain" description="Methyl-accepting transducer" evidence="7">
    <location>
        <begin position="265"/>
        <end position="505"/>
    </location>
</feature>
<sequence>MRTVLDLPVKTKIFALIALMAVVSVVIGAVGVSRVLELRSDMANTQRLHVAPRTHLTDAQRWFQATKTRVIEYGPVAEADRAKILQEQDEYRAKLEASLAAYQPFVVDGASMADAQQQLTAYWAAFDAIKPVADQGPLAYEAAYIEQVRGITTTFLNDVAAELDKQTELGNAAVARADRAAGTAVTVIVVVGVLGLLLSGVLATVVGSTIVRRIHRLRESALSLAEGDLTHDVTVDSRDELGVTAGALNTALGNLRSLLSAVGHSSTAVSAAAEEMTATAAGIADSAHRTSTQAQVVASAAHEVSTNLQTVAASAEEMGASIAEISGGTTEVARVAGTAVAIADSTNSTVSALGESSREIGNVIKVITAIAEQTNLLALNATIEAARAGDAGKGFAVVAGEVKELSVQTAQATEDIARRVQRIQEDATSAASAIGEIVDVITQISDHQGTIASAVEEQTATTAEMNRNVADAALGSGQIAENVGSVAEAASVTSEGVAQTRAAVSELSSMAVQLREQVARFRV</sequence>
<comment type="caution">
    <text evidence="9">The sequence shown here is derived from an EMBL/GenBank/DDBJ whole genome shotgun (WGS) entry which is preliminary data.</text>
</comment>
<reference evidence="9 10" key="1">
    <citation type="submission" date="2024-07" db="EMBL/GenBank/DDBJ databases">
        <authorList>
            <person name="Thanompreechachai J."/>
            <person name="Duangmal K."/>
        </authorList>
    </citation>
    <scope>NUCLEOTIDE SEQUENCE [LARGE SCALE GENOMIC DNA]</scope>
    <source>
        <strain evidence="9 10">KCTC 19886</strain>
    </source>
</reference>
<comment type="similarity">
    <text evidence="4">Belongs to the methyl-accepting chemotaxis (MCP) protein family.</text>
</comment>
<dbReference type="Proteomes" id="UP001555826">
    <property type="component" value="Unassembled WGS sequence"/>
</dbReference>
<evidence type="ECO:0000256" key="4">
    <source>
        <dbReference type="ARBA" id="ARBA00029447"/>
    </source>
</evidence>
<accession>A0ABV3P326</accession>
<evidence type="ECO:0000313" key="9">
    <source>
        <dbReference type="EMBL" id="MEW9264019.1"/>
    </source>
</evidence>
<feature type="transmembrane region" description="Helical" evidence="6">
    <location>
        <begin position="13"/>
        <end position="32"/>
    </location>
</feature>
<dbReference type="SMART" id="SM00304">
    <property type="entry name" value="HAMP"/>
    <property type="match status" value="1"/>
</dbReference>
<keyword evidence="6" id="KW-0472">Membrane</keyword>
<evidence type="ECO:0000256" key="1">
    <source>
        <dbReference type="ARBA" id="ARBA00022692"/>
    </source>
</evidence>
<evidence type="ECO:0000313" key="10">
    <source>
        <dbReference type="Proteomes" id="UP001555826"/>
    </source>
</evidence>
<evidence type="ECO:0000256" key="5">
    <source>
        <dbReference type="PROSITE-ProRule" id="PRU00284"/>
    </source>
</evidence>
<dbReference type="EMBL" id="JBFNQN010000003">
    <property type="protein sequence ID" value="MEW9264019.1"/>
    <property type="molecule type" value="Genomic_DNA"/>
</dbReference>
<dbReference type="Pfam" id="PF00672">
    <property type="entry name" value="HAMP"/>
    <property type="match status" value="1"/>
</dbReference>
<dbReference type="RefSeq" id="WP_367636621.1">
    <property type="nucleotide sequence ID" value="NZ_JBFNQN010000003.1"/>
</dbReference>